<dbReference type="InterPro" id="IPR036864">
    <property type="entry name" value="Zn2-C6_fun-type_DNA-bd_sf"/>
</dbReference>
<name>A0A0C3QPU4_9AGAM</name>
<dbReference type="AlphaFoldDB" id="A0A0C3QPU4"/>
<dbReference type="PROSITE" id="PS50048">
    <property type="entry name" value="ZN2_CY6_FUNGAL_2"/>
    <property type="match status" value="1"/>
</dbReference>
<dbReference type="OrthoDB" id="2269373at2759"/>
<dbReference type="Proteomes" id="UP000054248">
    <property type="component" value="Unassembled WGS sequence"/>
</dbReference>
<gene>
    <name evidence="2" type="ORF">M407DRAFT_70513</name>
</gene>
<dbReference type="InterPro" id="IPR001138">
    <property type="entry name" value="Zn2Cys6_DnaBD"/>
</dbReference>
<evidence type="ECO:0000259" key="1">
    <source>
        <dbReference type="PROSITE" id="PS50048"/>
    </source>
</evidence>
<feature type="domain" description="Zn(2)-C6 fungal-type" evidence="1">
    <location>
        <begin position="1"/>
        <end position="28"/>
    </location>
</feature>
<accession>A0A0C3QPU4</accession>
<organism evidence="2 3">
    <name type="scientific">Tulasnella calospora MUT 4182</name>
    <dbReference type="NCBI Taxonomy" id="1051891"/>
    <lineage>
        <taxon>Eukaryota</taxon>
        <taxon>Fungi</taxon>
        <taxon>Dikarya</taxon>
        <taxon>Basidiomycota</taxon>
        <taxon>Agaricomycotina</taxon>
        <taxon>Agaricomycetes</taxon>
        <taxon>Cantharellales</taxon>
        <taxon>Tulasnellaceae</taxon>
        <taxon>Tulasnella</taxon>
    </lineage>
</organism>
<feature type="non-terminal residue" evidence="2">
    <location>
        <position position="1"/>
    </location>
</feature>
<keyword evidence="3" id="KW-1185">Reference proteome</keyword>
<protein>
    <recommendedName>
        <fullName evidence="1">Zn(2)-C6 fungal-type domain-containing protein</fullName>
    </recommendedName>
</protein>
<evidence type="ECO:0000313" key="3">
    <source>
        <dbReference type="Proteomes" id="UP000054248"/>
    </source>
</evidence>
<dbReference type="EMBL" id="KN822983">
    <property type="protein sequence ID" value="KIO29434.1"/>
    <property type="molecule type" value="Genomic_DNA"/>
</dbReference>
<sequence>CKRLKLRCDRRTPCGSCVKRETVSRCTYSAAASEKIDVQSVHNATVSQMNLIVALYRARSASRRSRWTS</sequence>
<dbReference type="SUPFAM" id="SSF57701">
    <property type="entry name" value="Zn2/Cys6 DNA-binding domain"/>
    <property type="match status" value="1"/>
</dbReference>
<dbReference type="Pfam" id="PF00172">
    <property type="entry name" value="Zn_clus"/>
    <property type="match status" value="1"/>
</dbReference>
<proteinExistence type="predicted"/>
<dbReference type="HOGENOM" id="CLU_193169_0_0_1"/>
<evidence type="ECO:0000313" key="2">
    <source>
        <dbReference type="EMBL" id="KIO29434.1"/>
    </source>
</evidence>
<dbReference type="GO" id="GO:0000981">
    <property type="term" value="F:DNA-binding transcription factor activity, RNA polymerase II-specific"/>
    <property type="evidence" value="ECO:0007669"/>
    <property type="project" value="InterPro"/>
</dbReference>
<reference evidence="3" key="2">
    <citation type="submission" date="2015-01" db="EMBL/GenBank/DDBJ databases">
        <title>Evolutionary Origins and Diversification of the Mycorrhizal Mutualists.</title>
        <authorList>
            <consortium name="DOE Joint Genome Institute"/>
            <consortium name="Mycorrhizal Genomics Consortium"/>
            <person name="Kohler A."/>
            <person name="Kuo A."/>
            <person name="Nagy L.G."/>
            <person name="Floudas D."/>
            <person name="Copeland A."/>
            <person name="Barry K.W."/>
            <person name="Cichocki N."/>
            <person name="Veneault-Fourrey C."/>
            <person name="LaButti K."/>
            <person name="Lindquist E.A."/>
            <person name="Lipzen A."/>
            <person name="Lundell T."/>
            <person name="Morin E."/>
            <person name="Murat C."/>
            <person name="Riley R."/>
            <person name="Ohm R."/>
            <person name="Sun H."/>
            <person name="Tunlid A."/>
            <person name="Henrissat B."/>
            <person name="Grigoriev I.V."/>
            <person name="Hibbett D.S."/>
            <person name="Martin F."/>
        </authorList>
    </citation>
    <scope>NUCLEOTIDE SEQUENCE [LARGE SCALE GENOMIC DNA]</scope>
    <source>
        <strain evidence="3">MUT 4182</strain>
    </source>
</reference>
<reference evidence="2 3" key="1">
    <citation type="submission" date="2014-04" db="EMBL/GenBank/DDBJ databases">
        <authorList>
            <consortium name="DOE Joint Genome Institute"/>
            <person name="Kuo A."/>
            <person name="Girlanda M."/>
            <person name="Perotto S."/>
            <person name="Kohler A."/>
            <person name="Nagy L.G."/>
            <person name="Floudas D."/>
            <person name="Copeland A."/>
            <person name="Barry K.W."/>
            <person name="Cichocki N."/>
            <person name="Veneault-Fourrey C."/>
            <person name="LaButti K."/>
            <person name="Lindquist E.A."/>
            <person name="Lipzen A."/>
            <person name="Lundell T."/>
            <person name="Morin E."/>
            <person name="Murat C."/>
            <person name="Sun H."/>
            <person name="Tunlid A."/>
            <person name="Henrissat B."/>
            <person name="Grigoriev I.V."/>
            <person name="Hibbett D.S."/>
            <person name="Martin F."/>
            <person name="Nordberg H.P."/>
            <person name="Cantor M.N."/>
            <person name="Hua S.X."/>
        </authorList>
    </citation>
    <scope>NUCLEOTIDE SEQUENCE [LARGE SCALE GENOMIC DNA]</scope>
    <source>
        <strain evidence="2 3">MUT 4182</strain>
    </source>
</reference>
<dbReference type="GO" id="GO:0008270">
    <property type="term" value="F:zinc ion binding"/>
    <property type="evidence" value="ECO:0007669"/>
    <property type="project" value="InterPro"/>
</dbReference>
<dbReference type="STRING" id="1051891.A0A0C3QPU4"/>
<dbReference type="Gene3D" id="4.10.240.10">
    <property type="entry name" value="Zn(2)-C6 fungal-type DNA-binding domain"/>
    <property type="match status" value="1"/>
</dbReference>